<keyword evidence="3" id="KW-0732">Signal</keyword>
<keyword evidence="2" id="KW-0812">Transmembrane</keyword>
<evidence type="ECO:0000313" key="5">
    <source>
        <dbReference type="Proteomes" id="UP000326041"/>
    </source>
</evidence>
<evidence type="ECO:0000256" key="2">
    <source>
        <dbReference type="SAM" id="Phobius"/>
    </source>
</evidence>
<feature type="transmembrane region" description="Helical" evidence="2">
    <location>
        <begin position="297"/>
        <end position="321"/>
    </location>
</feature>
<evidence type="ECO:0000313" key="4">
    <source>
        <dbReference type="EMBL" id="QEV04603.1"/>
    </source>
</evidence>
<feature type="region of interest" description="Disordered" evidence="1">
    <location>
        <begin position="326"/>
        <end position="348"/>
    </location>
</feature>
<accession>A0ABX6ARF9</accession>
<dbReference type="EMBL" id="CP023697">
    <property type="protein sequence ID" value="QEV04603.1"/>
    <property type="molecule type" value="Genomic_DNA"/>
</dbReference>
<dbReference type="GeneID" id="95533303"/>
<sequence length="348" mass="36650">MRRSSWVLTGSAVVLVAASAVTRFTVYPAMHQVPDDTKTTFRFEGTATLLNPAALEKGDFGQAFMAGLPVNLDRTIEVRDTDGRTAVISDSAALAGRDGTKLNTTESVWAVDRRDLTARPAPKGSGAAKHEGLVVSWPLEPERRDYRFWDTGTQKVVPATYERTETVEGREAYVYAVEASGPLADPATAESLPPALPRQAVAGLVAALPADQQPSPEALAALPETVPLTYTSTTERRAWIDADTGLSLNGDLHQTVVAQAAGEGGPVTLFPVTDVEVQGAKASVEKQADNAATTARLLWLLSTGGPIGLLVLALLLGLLAVRSARRGRTDSTGQSREDASAGAPAQQG</sequence>
<dbReference type="Proteomes" id="UP000326041">
    <property type="component" value="Chromosome"/>
</dbReference>
<evidence type="ECO:0000256" key="1">
    <source>
        <dbReference type="SAM" id="MobiDB-lite"/>
    </source>
</evidence>
<gene>
    <name evidence="4" type="ORF">CP972_01635</name>
</gene>
<dbReference type="RefSeq" id="WP_055604611.1">
    <property type="nucleotide sequence ID" value="NZ_CP023697.1"/>
</dbReference>
<feature type="signal peptide" evidence="3">
    <location>
        <begin position="1"/>
        <end position="19"/>
    </location>
</feature>
<dbReference type="Pfam" id="PF11271">
    <property type="entry name" value="PorA"/>
    <property type="match status" value="1"/>
</dbReference>
<keyword evidence="2" id="KW-0472">Membrane</keyword>
<protein>
    <submittedName>
        <fullName evidence="4">DUF3068 domain-containing protein</fullName>
    </submittedName>
</protein>
<dbReference type="InterPro" id="IPR021424">
    <property type="entry name" value="PorA"/>
</dbReference>
<proteinExistence type="predicted"/>
<keyword evidence="5" id="KW-1185">Reference proteome</keyword>
<feature type="chain" id="PRO_5045068614" evidence="3">
    <location>
        <begin position="20"/>
        <end position="348"/>
    </location>
</feature>
<reference evidence="4 5" key="1">
    <citation type="submission" date="2017-09" db="EMBL/GenBank/DDBJ databases">
        <authorList>
            <person name="Lee N."/>
            <person name="Cho B.-K."/>
        </authorList>
    </citation>
    <scope>NUCLEOTIDE SEQUENCE [LARGE SCALE GENOMIC DNA]</scope>
    <source>
        <strain evidence="4 5">ATCC 13879</strain>
    </source>
</reference>
<keyword evidence="2" id="KW-1133">Transmembrane helix</keyword>
<evidence type="ECO:0000256" key="3">
    <source>
        <dbReference type="SAM" id="SignalP"/>
    </source>
</evidence>
<organism evidence="4 5">
    <name type="scientific">Streptomyces prasinus</name>
    <dbReference type="NCBI Taxonomy" id="67345"/>
    <lineage>
        <taxon>Bacteria</taxon>
        <taxon>Bacillati</taxon>
        <taxon>Actinomycetota</taxon>
        <taxon>Actinomycetes</taxon>
        <taxon>Kitasatosporales</taxon>
        <taxon>Streptomycetaceae</taxon>
        <taxon>Streptomyces</taxon>
    </lineage>
</organism>
<name>A0ABX6ARF9_9ACTN</name>